<dbReference type="CTD" id="8579623"/>
<dbReference type="InterPro" id="IPR027417">
    <property type="entry name" value="P-loop_NTPase"/>
</dbReference>
<reference evidence="4 5" key="2">
    <citation type="journal article" date="2011" name="PLoS Genet.">
        <title>Caenorhabditis briggsae recombinant inbred line genotypes reveal inter-strain incompatibility and the evolution of recombination.</title>
        <authorList>
            <person name="Ross J.A."/>
            <person name="Koboldt D.C."/>
            <person name="Staisch J.E."/>
            <person name="Chamberlin H.M."/>
            <person name="Gupta B.P."/>
            <person name="Miller R.D."/>
            <person name="Baird S.E."/>
            <person name="Haag E.S."/>
        </authorList>
    </citation>
    <scope>NUCLEOTIDE SEQUENCE [LARGE SCALE GENOMIC DNA]</scope>
    <source>
        <strain evidence="4 5">AF16</strain>
    </source>
</reference>
<feature type="compositionally biased region" description="Polar residues" evidence="2">
    <location>
        <begin position="577"/>
        <end position="586"/>
    </location>
</feature>
<feature type="compositionally biased region" description="Basic and acidic residues" evidence="2">
    <location>
        <begin position="467"/>
        <end position="476"/>
    </location>
</feature>
<dbReference type="GO" id="GO:0005739">
    <property type="term" value="C:mitochondrion"/>
    <property type="evidence" value="ECO:0000318"/>
    <property type="project" value="GO_Central"/>
</dbReference>
<sequence>MQTDEQSGTTGGRRGNRHAAAQARSQQQQNQQVEENQVFGERLHSLIYGYLLRNGFNSAAAALQQDSEHLQNSVTRPDTDRPQQVIVLNDRMHDRNLEEIVQMFNRDGSFGLHDRLMDFGGDLNRLNNRFQTLVNYFGSTNTSRLHQQLYGRQSYSRLQQPQNYSLGPAPQAVSQMRLQQVNQIAEERYRQEQQMRERSVSIASNSQSQLQKMPTPVQEQGQLQDQNMLQGAPEHTEPMEHSQEADGEVHRSRRKLNHPQNYNVRLGNSVNAIADYINDPNYQLDDFVNLNYGFLNAMDYNPPPFALTRMEQDDQQMLEEIFNEELIDNDMFMESGVVREEIVETEEIPIENRAAQYATPPEELLSPVPRASYMVSHQSVSSQPSTSEASVARSSRKDDYYIPSKGVNLSTSKSEVKIHKERDRSQTSDTGYHRERSETSTIINTSELVPDREKNREEVHRHKVRDHMKVDGIESVKKRKRKIRVEKQERDRHRDERSDLHDRPSSSFSSSHHRDHRSKVQDERESTPGSRTTERDDDKDKKRKERKEREKAEEREKEKQRTKDKKEKEDRDRSKHLGQSSSSYASAEQHPQHVLNTMRTSHAAGVMKQSEHLDSSAAGGGAKRKADQTITSETKPLPFKIPKKNTTSSSSDLRQAGGGSRDSSRTSSPKGDRLKVVTCGIFWTECGKLQKSPPTTNNKISDGGEDRPVATHFIAPIGHLARCKFSRISSILINCDRSYHMYQLDHPSKENKVRSTSQSPANSTHSSGPITPSSVTLVPHPKGKMYAPIKGDRTETRKESDKNSTSSSTTVESSDDDTSRASSSSSNNSRQKKPVDGLLAEKLLARVHKQKYYTILRCSYRFPSLCACNHFLFLLVAFVIDLINYSGVVEISQISPKMFTVFKFLSCYSYPNLCFSGQTVNEILRLFRMIFRRITRLISFRSFSIGRPDVATTSSKFANDRWSVLVVHPKVRWGSGSASVLKQADRQLEEAVALVNNLPNMIAVDSLIMPVDYNTKRKSIWAAGNLEKLVTRREAARATALMINVDVLSPSQQEELFRIFEVPIFDRYNIVLSTFKEFAQTDEAQLQIALAEIPYIKNRIHALSSKRLHSRPEILHIEQQYAEVEGDLNEILRKREQDLRRDLKELTRKSSESIKSKNSSDAVVAVVGYTNAGKTSLVKRLTGASSLTPKNQLFATLDTTRHVAKLPSGRSAVFTDTIGFLSDLPMHLISAFEATLAHVKSADVIIHLRDVSNPDWKAQEEDVVATLKSIGVAENVLTERMITVDNKIDKEGVENIADATTKSIRISCKTGDGMQDLIDRINQKVTIATKCKTIRFRLDVRSPVIEWLYHNEFVVVEPVADGNNLIFDVVMSESEIGRFRKKFDHLRKKV</sequence>
<dbReference type="InParanoid" id="A8XVG8"/>
<reference evidence="4 5" key="1">
    <citation type="journal article" date="2003" name="PLoS Biol.">
        <title>The genome sequence of Caenorhabditis briggsae: a platform for comparative genomics.</title>
        <authorList>
            <person name="Stein L.D."/>
            <person name="Bao Z."/>
            <person name="Blasiar D."/>
            <person name="Blumenthal T."/>
            <person name="Brent M.R."/>
            <person name="Chen N."/>
            <person name="Chinwalla A."/>
            <person name="Clarke L."/>
            <person name="Clee C."/>
            <person name="Coghlan A."/>
            <person name="Coulson A."/>
            <person name="D'Eustachio P."/>
            <person name="Fitch D.H."/>
            <person name="Fulton L.A."/>
            <person name="Fulton R.E."/>
            <person name="Griffiths-Jones S."/>
            <person name="Harris T.W."/>
            <person name="Hillier L.W."/>
            <person name="Kamath R."/>
            <person name="Kuwabara P.E."/>
            <person name="Mardis E.R."/>
            <person name="Marra M.A."/>
            <person name="Miner T.L."/>
            <person name="Minx P."/>
            <person name="Mullikin J.C."/>
            <person name="Plumb R.W."/>
            <person name="Rogers J."/>
            <person name="Schein J.E."/>
            <person name="Sohrmann M."/>
            <person name="Spieth J."/>
            <person name="Stajich J.E."/>
            <person name="Wei C."/>
            <person name="Willey D."/>
            <person name="Wilson R.K."/>
            <person name="Durbin R."/>
            <person name="Waterston R.H."/>
        </authorList>
    </citation>
    <scope>NUCLEOTIDE SEQUENCE [LARGE SCALE GENOMIC DNA]</scope>
    <source>
        <strain evidence="4 5">AF16</strain>
    </source>
</reference>
<feature type="compositionally biased region" description="Polar residues" evidence="2">
    <location>
        <begin position="201"/>
        <end position="227"/>
    </location>
</feature>
<dbReference type="SMART" id="SM00667">
    <property type="entry name" value="LisH"/>
    <property type="match status" value="1"/>
</dbReference>
<proteinExistence type="predicted"/>
<dbReference type="InterPro" id="IPR006073">
    <property type="entry name" value="GTP-bd"/>
</dbReference>
<evidence type="ECO:0000256" key="1">
    <source>
        <dbReference type="SAM" id="Coils"/>
    </source>
</evidence>
<dbReference type="PANTHER" id="PTHR42714">
    <property type="entry name" value="TRNA MODIFICATION GTPASE GTPBP3"/>
    <property type="match status" value="1"/>
</dbReference>
<evidence type="ECO:0000313" key="4">
    <source>
        <dbReference type="EMBL" id="CAP36636.2"/>
    </source>
</evidence>
<dbReference type="EMBL" id="HE601047">
    <property type="protein sequence ID" value="CAP36636.2"/>
    <property type="molecule type" value="Genomic_DNA"/>
</dbReference>
<feature type="region of interest" description="Disordered" evidence="2">
    <location>
        <begin position="375"/>
        <end position="672"/>
    </location>
</feature>
<dbReference type="GeneID" id="8579623"/>
<dbReference type="SUPFAM" id="SSF52540">
    <property type="entry name" value="P-loop containing nucleoside triphosphate hydrolases"/>
    <property type="match status" value="1"/>
</dbReference>
<dbReference type="GO" id="GO:0005737">
    <property type="term" value="C:cytoplasm"/>
    <property type="evidence" value="ECO:0000318"/>
    <property type="project" value="GO_Central"/>
</dbReference>
<dbReference type="Pfam" id="PF13167">
    <property type="entry name" value="GTP-bdg_N"/>
    <property type="match status" value="1"/>
</dbReference>
<protein>
    <submittedName>
        <fullName evidence="4">Protein CBG19372</fullName>
    </submittedName>
</protein>
<dbReference type="FunFam" id="3.40.50.300:FF:003791">
    <property type="entry name" value="Protein CBG19372"/>
    <property type="match status" value="1"/>
</dbReference>
<dbReference type="Gene3D" id="3.40.50.11060">
    <property type="entry name" value="GTPase HflX, N-terminal domain"/>
    <property type="match status" value="1"/>
</dbReference>
<feature type="compositionally biased region" description="Basic and acidic residues" evidence="2">
    <location>
        <begin position="790"/>
        <end position="802"/>
    </location>
</feature>
<feature type="compositionally biased region" description="Basic and acidic residues" evidence="2">
    <location>
        <begin position="518"/>
        <end position="540"/>
    </location>
</feature>
<dbReference type="PANTHER" id="PTHR42714:SF3">
    <property type="entry name" value="HFLX-TYPE G DOMAIN-CONTAINING PROTEIN"/>
    <property type="match status" value="1"/>
</dbReference>
<dbReference type="GO" id="GO:0030488">
    <property type="term" value="P:tRNA methylation"/>
    <property type="evidence" value="ECO:0000318"/>
    <property type="project" value="GO_Central"/>
</dbReference>
<feature type="region of interest" description="Disordered" evidence="2">
    <location>
        <begin position="189"/>
        <end position="227"/>
    </location>
</feature>
<feature type="compositionally biased region" description="Low complexity" evidence="2">
    <location>
        <begin position="820"/>
        <end position="829"/>
    </location>
</feature>
<feature type="compositionally biased region" description="Basic and acidic residues" evidence="2">
    <location>
        <begin position="547"/>
        <end position="575"/>
    </location>
</feature>
<dbReference type="eggNOG" id="KOG0410">
    <property type="taxonomic scope" value="Eukaryota"/>
</dbReference>
<dbReference type="GO" id="GO:0005525">
    <property type="term" value="F:GTP binding"/>
    <property type="evidence" value="ECO:0007669"/>
    <property type="project" value="InterPro"/>
</dbReference>
<dbReference type="Pfam" id="PF01926">
    <property type="entry name" value="MMR_HSR1"/>
    <property type="match status" value="1"/>
</dbReference>
<feature type="compositionally biased region" description="Basic and acidic residues" evidence="2">
    <location>
        <begin position="485"/>
        <end position="504"/>
    </location>
</feature>
<keyword evidence="5" id="KW-1185">Reference proteome</keyword>
<dbReference type="InterPro" id="IPR025121">
    <property type="entry name" value="GTPase_HflX_N"/>
</dbReference>
<dbReference type="PROSITE" id="PS50896">
    <property type="entry name" value="LISH"/>
    <property type="match status" value="1"/>
</dbReference>
<organism evidence="4 5">
    <name type="scientific">Caenorhabditis briggsae</name>
    <dbReference type="NCBI Taxonomy" id="6238"/>
    <lineage>
        <taxon>Eukaryota</taxon>
        <taxon>Metazoa</taxon>
        <taxon>Ecdysozoa</taxon>
        <taxon>Nematoda</taxon>
        <taxon>Chromadorea</taxon>
        <taxon>Rhabditida</taxon>
        <taxon>Rhabditina</taxon>
        <taxon>Rhabditomorpha</taxon>
        <taxon>Rhabditoidea</taxon>
        <taxon>Rhabditidae</taxon>
        <taxon>Peloderinae</taxon>
        <taxon>Caenorhabditis</taxon>
    </lineage>
</organism>
<dbReference type="STRING" id="6238.A8XVG8"/>
<dbReference type="InterPro" id="IPR006594">
    <property type="entry name" value="LisH"/>
</dbReference>
<feature type="compositionally biased region" description="Basic and acidic residues" evidence="2">
    <location>
        <begin position="449"/>
        <end position="460"/>
    </location>
</feature>
<feature type="coiled-coil region" evidence="1">
    <location>
        <begin position="1114"/>
        <end position="1149"/>
    </location>
</feature>
<feature type="compositionally biased region" description="Polar residues" evidence="2">
    <location>
        <begin position="644"/>
        <end position="653"/>
    </location>
</feature>
<dbReference type="FunCoup" id="A8XVG8">
    <property type="interactions" value="313"/>
</dbReference>
<dbReference type="GO" id="GO:0002098">
    <property type="term" value="P:tRNA wobble uridine modification"/>
    <property type="evidence" value="ECO:0000318"/>
    <property type="project" value="GO_Central"/>
</dbReference>
<dbReference type="RefSeq" id="XP_045096762.1">
    <property type="nucleotide sequence ID" value="XM_045238033.1"/>
</dbReference>
<gene>
    <name evidence="4 6" type="ORF">CBG19372</name>
    <name evidence="4" type="ORF">CBG_19372</name>
</gene>
<feature type="region of interest" description="Disordered" evidence="2">
    <location>
        <begin position="1"/>
        <end position="35"/>
    </location>
</feature>
<dbReference type="KEGG" id="cbr:CBG_19372"/>
<evidence type="ECO:0000313" key="6">
    <source>
        <dbReference type="WormBase" id="CBG19372"/>
    </source>
</evidence>
<accession>A8XVG8</accession>
<feature type="compositionally biased region" description="Low complexity" evidence="2">
    <location>
        <begin position="375"/>
        <end position="391"/>
    </location>
</feature>
<feature type="compositionally biased region" description="Basic and acidic residues" evidence="2">
    <location>
        <begin position="189"/>
        <end position="199"/>
    </location>
</feature>
<evidence type="ECO:0000259" key="3">
    <source>
        <dbReference type="PROSITE" id="PS51705"/>
    </source>
</evidence>
<dbReference type="CDD" id="cd01878">
    <property type="entry name" value="HflX"/>
    <property type="match status" value="1"/>
</dbReference>
<feature type="compositionally biased region" description="Basic and acidic residues" evidence="2">
    <location>
        <begin position="414"/>
        <end position="438"/>
    </location>
</feature>
<dbReference type="InterPro" id="IPR030394">
    <property type="entry name" value="G_HFLX_dom"/>
</dbReference>
<dbReference type="Proteomes" id="UP000008549">
    <property type="component" value="Unassembled WGS sequence"/>
</dbReference>
<dbReference type="InterPro" id="IPR042108">
    <property type="entry name" value="GTPase_HflX_N_sf"/>
</dbReference>
<feature type="compositionally biased region" description="Polar residues" evidence="2">
    <location>
        <begin position="754"/>
        <end position="776"/>
    </location>
</feature>
<feature type="domain" description="Hflx-type G" evidence="3">
    <location>
        <begin position="1162"/>
        <end position="1329"/>
    </location>
</feature>
<feature type="compositionally biased region" description="Low complexity" evidence="2">
    <location>
        <begin position="26"/>
        <end position="35"/>
    </location>
</feature>
<dbReference type="PROSITE" id="PS51705">
    <property type="entry name" value="G_HFLX"/>
    <property type="match status" value="1"/>
</dbReference>
<keyword evidence="1" id="KW-0175">Coiled coil</keyword>
<dbReference type="WormBase" id="CBG19372">
    <property type="protein sequence ID" value="CBP36066"/>
    <property type="gene ID" value="WBGene00038607"/>
</dbReference>
<name>A8XVG8_CAEBR</name>
<evidence type="ECO:0000256" key="2">
    <source>
        <dbReference type="SAM" id="MobiDB-lite"/>
    </source>
</evidence>
<dbReference type="PRINTS" id="PR00326">
    <property type="entry name" value="GTP1OBG"/>
</dbReference>
<evidence type="ECO:0000313" key="5">
    <source>
        <dbReference type="Proteomes" id="UP000008549"/>
    </source>
</evidence>
<dbReference type="HOGENOM" id="CLU_255008_0_0_1"/>
<feature type="region of interest" description="Disordered" evidence="2">
    <location>
        <begin position="748"/>
        <end position="834"/>
    </location>
</feature>
<dbReference type="Gene3D" id="3.40.50.300">
    <property type="entry name" value="P-loop containing nucleotide triphosphate hydrolases"/>
    <property type="match status" value="1"/>
</dbReference>